<dbReference type="InterPro" id="IPR000333">
    <property type="entry name" value="TGFB_receptor"/>
</dbReference>
<evidence type="ECO:0000256" key="10">
    <source>
        <dbReference type="ARBA" id="ARBA00022840"/>
    </source>
</evidence>
<dbReference type="GO" id="GO:0004675">
    <property type="term" value="F:transmembrane receptor protein serine/threonine kinase activity"/>
    <property type="evidence" value="ECO:0007669"/>
    <property type="project" value="UniProtKB-EC"/>
</dbReference>
<dbReference type="InterPro" id="IPR011009">
    <property type="entry name" value="Kinase-like_dom_sf"/>
</dbReference>
<organism evidence="19 20">
    <name type="scientific">Adineta steineri</name>
    <dbReference type="NCBI Taxonomy" id="433720"/>
    <lineage>
        <taxon>Eukaryota</taxon>
        <taxon>Metazoa</taxon>
        <taxon>Spiralia</taxon>
        <taxon>Gnathifera</taxon>
        <taxon>Rotifera</taxon>
        <taxon>Eurotatoria</taxon>
        <taxon>Bdelloidea</taxon>
        <taxon>Adinetida</taxon>
        <taxon>Adinetidae</taxon>
        <taxon>Adineta</taxon>
    </lineage>
</organism>
<feature type="transmembrane region" description="Helical" evidence="16">
    <location>
        <begin position="154"/>
        <end position="177"/>
    </location>
</feature>
<keyword evidence="4" id="KW-0723">Serine/threonine-protein kinase</keyword>
<evidence type="ECO:0000256" key="11">
    <source>
        <dbReference type="ARBA" id="ARBA00022989"/>
    </source>
</evidence>
<evidence type="ECO:0000256" key="7">
    <source>
        <dbReference type="ARBA" id="ARBA00022729"/>
    </source>
</evidence>
<comment type="subcellular location">
    <subcellularLocation>
        <location evidence="1">Membrane</location>
        <topology evidence="1">Single-pass type I membrane protein</topology>
    </subcellularLocation>
</comment>
<evidence type="ECO:0000256" key="6">
    <source>
        <dbReference type="ARBA" id="ARBA00022692"/>
    </source>
</evidence>
<dbReference type="EMBL" id="CAJNOM010000210">
    <property type="protein sequence ID" value="CAF1233112.1"/>
    <property type="molecule type" value="Genomic_DNA"/>
</dbReference>
<evidence type="ECO:0000313" key="20">
    <source>
        <dbReference type="Proteomes" id="UP000663832"/>
    </source>
</evidence>
<keyword evidence="12 16" id="KW-0472">Membrane</keyword>
<dbReference type="Pfam" id="PF00069">
    <property type="entry name" value="Pkinase"/>
    <property type="match status" value="1"/>
</dbReference>
<evidence type="ECO:0000256" key="2">
    <source>
        <dbReference type="ARBA" id="ARBA00009605"/>
    </source>
</evidence>
<dbReference type="PROSITE" id="PS50011">
    <property type="entry name" value="PROTEIN_KINASE_DOM"/>
    <property type="match status" value="1"/>
</dbReference>
<keyword evidence="10 14" id="KW-0067">ATP-binding</keyword>
<dbReference type="Gene3D" id="1.10.510.10">
    <property type="entry name" value="Transferase(Phosphotransferase) domain 1"/>
    <property type="match status" value="1"/>
</dbReference>
<keyword evidence="15" id="KW-0175">Coiled coil</keyword>
<feature type="domain" description="Protein kinase" evidence="18">
    <location>
        <begin position="261"/>
        <end position="575"/>
    </location>
</feature>
<keyword evidence="6 16" id="KW-0812">Transmembrane</keyword>
<dbReference type="GO" id="GO:0071363">
    <property type="term" value="P:cellular response to growth factor stimulus"/>
    <property type="evidence" value="ECO:0007669"/>
    <property type="project" value="TreeGrafter"/>
</dbReference>
<evidence type="ECO:0000256" key="12">
    <source>
        <dbReference type="ARBA" id="ARBA00023136"/>
    </source>
</evidence>
<dbReference type="SMART" id="SM00220">
    <property type="entry name" value="S_TKc"/>
    <property type="match status" value="1"/>
</dbReference>
<evidence type="ECO:0000256" key="4">
    <source>
        <dbReference type="ARBA" id="ARBA00022527"/>
    </source>
</evidence>
<keyword evidence="7 17" id="KW-0732">Signal</keyword>
<keyword evidence="8 14" id="KW-0547">Nucleotide-binding</keyword>
<dbReference type="PROSITE" id="PS00107">
    <property type="entry name" value="PROTEIN_KINASE_ATP"/>
    <property type="match status" value="1"/>
</dbReference>
<comment type="similarity">
    <text evidence="2">Belongs to the protein kinase superfamily. TKL Ser/Thr protein kinase family. TGFB receptor subfamily.</text>
</comment>
<keyword evidence="11 16" id="KW-1133">Transmembrane helix</keyword>
<evidence type="ECO:0000256" key="5">
    <source>
        <dbReference type="ARBA" id="ARBA00022679"/>
    </source>
</evidence>
<feature type="coiled-coil region" evidence="15">
    <location>
        <begin position="558"/>
        <end position="585"/>
    </location>
</feature>
<dbReference type="InterPro" id="IPR008271">
    <property type="entry name" value="Ser/Thr_kinase_AS"/>
</dbReference>
<evidence type="ECO:0000256" key="1">
    <source>
        <dbReference type="ARBA" id="ARBA00004479"/>
    </source>
</evidence>
<dbReference type="PANTHER" id="PTHR23255">
    <property type="entry name" value="TRANSFORMING GROWTH FACTOR-BETA RECEPTOR TYPE I AND II"/>
    <property type="match status" value="1"/>
</dbReference>
<dbReference type="InterPro" id="IPR017441">
    <property type="entry name" value="Protein_kinase_ATP_BS"/>
</dbReference>
<keyword evidence="13" id="KW-0675">Receptor</keyword>
<evidence type="ECO:0000256" key="15">
    <source>
        <dbReference type="SAM" id="Coils"/>
    </source>
</evidence>
<evidence type="ECO:0000313" key="19">
    <source>
        <dbReference type="EMBL" id="CAF1233112.1"/>
    </source>
</evidence>
<evidence type="ECO:0000259" key="18">
    <source>
        <dbReference type="PROSITE" id="PS50011"/>
    </source>
</evidence>
<keyword evidence="5" id="KW-0808">Transferase</keyword>
<feature type="chain" id="PRO_5032572409" description="receptor protein serine/threonine kinase" evidence="17">
    <location>
        <begin position="23"/>
        <end position="599"/>
    </location>
</feature>
<feature type="signal peptide" evidence="17">
    <location>
        <begin position="1"/>
        <end position="22"/>
    </location>
</feature>
<evidence type="ECO:0000256" key="17">
    <source>
        <dbReference type="SAM" id="SignalP"/>
    </source>
</evidence>
<dbReference type="AlphaFoldDB" id="A0A814YRH3"/>
<protein>
    <recommendedName>
        <fullName evidence="3">receptor protein serine/threonine kinase</fullName>
        <ecNumber evidence="3">2.7.11.30</ecNumber>
    </recommendedName>
</protein>
<reference evidence="19" key="1">
    <citation type="submission" date="2021-02" db="EMBL/GenBank/DDBJ databases">
        <authorList>
            <person name="Nowell W R."/>
        </authorList>
    </citation>
    <scope>NUCLEOTIDE SEQUENCE</scope>
</reference>
<dbReference type="Proteomes" id="UP000663832">
    <property type="component" value="Unassembled WGS sequence"/>
</dbReference>
<keyword evidence="20" id="KW-1185">Reference proteome</keyword>
<evidence type="ECO:0000256" key="16">
    <source>
        <dbReference type="SAM" id="Phobius"/>
    </source>
</evidence>
<dbReference type="GO" id="GO:0005886">
    <property type="term" value="C:plasma membrane"/>
    <property type="evidence" value="ECO:0007669"/>
    <property type="project" value="TreeGrafter"/>
</dbReference>
<name>A0A814YRH3_9BILA</name>
<dbReference type="EC" id="2.7.11.30" evidence="3"/>
<feature type="binding site" evidence="14">
    <location>
        <position position="288"/>
    </location>
    <ligand>
        <name>ATP</name>
        <dbReference type="ChEBI" id="CHEBI:30616"/>
    </ligand>
</feature>
<evidence type="ECO:0000256" key="8">
    <source>
        <dbReference type="ARBA" id="ARBA00022741"/>
    </source>
</evidence>
<evidence type="ECO:0000256" key="13">
    <source>
        <dbReference type="ARBA" id="ARBA00023170"/>
    </source>
</evidence>
<dbReference type="PROSITE" id="PS00108">
    <property type="entry name" value="PROTEIN_KINASE_ST"/>
    <property type="match status" value="1"/>
</dbReference>
<dbReference type="GO" id="GO:0005524">
    <property type="term" value="F:ATP binding"/>
    <property type="evidence" value="ECO:0007669"/>
    <property type="project" value="UniProtKB-UniRule"/>
</dbReference>
<dbReference type="OrthoDB" id="69842at2759"/>
<gene>
    <name evidence="19" type="ORF">QVE165_LOCUS27547</name>
</gene>
<keyword evidence="9" id="KW-0418">Kinase</keyword>
<evidence type="ECO:0000256" key="14">
    <source>
        <dbReference type="PROSITE-ProRule" id="PRU10141"/>
    </source>
</evidence>
<accession>A0A814YRH3</accession>
<proteinExistence type="inferred from homology"/>
<dbReference type="PANTHER" id="PTHR23255:SF71">
    <property type="entry name" value="RECEPTOR PROTEIN SERINE_THREONINE KINASE"/>
    <property type="match status" value="1"/>
</dbReference>
<evidence type="ECO:0000256" key="3">
    <source>
        <dbReference type="ARBA" id="ARBA00012401"/>
    </source>
</evidence>
<dbReference type="GO" id="GO:0043235">
    <property type="term" value="C:receptor complex"/>
    <property type="evidence" value="ECO:0007669"/>
    <property type="project" value="TreeGrafter"/>
</dbReference>
<evidence type="ECO:0000256" key="9">
    <source>
        <dbReference type="ARBA" id="ARBA00022777"/>
    </source>
</evidence>
<dbReference type="SUPFAM" id="SSF56112">
    <property type="entry name" value="Protein kinase-like (PK-like)"/>
    <property type="match status" value="1"/>
</dbReference>
<dbReference type="InterPro" id="IPR000719">
    <property type="entry name" value="Prot_kinase_dom"/>
</dbReference>
<dbReference type="Gene3D" id="3.30.200.20">
    <property type="entry name" value="Phosphorylase Kinase, domain 1"/>
    <property type="match status" value="1"/>
</dbReference>
<sequence length="599" mass="68367">MMKYTLIQVVFILLTTTTIVISEENNNENPIALLVNNDQPKVNITCLCTDDEECDQNSHTCRLTESYHTCYASWALEQSDGLVHYTAGCMHNEYLFTRLMCSLNKTDRYIICCSQRNECNDLDAYSKEIRQALLSPLSPNILASHQPPNSYSTLIIIIITSTLGVLVCIGVFIVIYIKQKGLTNNRAAFHTKKFAYVDDNKKQNLFQRFLKCFYCRDRLSRINDGCIPTDQSLTGLLDELSTSTMGPALPLLMQRTLAREITLEEVVGAGRYGSVHRGKWREDHVAVKIFSANDERSWFREIEIYQTVCLRHENLLGYIAADNMDASTYTQLWLVTEYHENGSLYDYLMTHTITIPTLIKMMLSIASGLCHLHMPIDSTNGKVALAHRDLKTKNILVKKDLSCCIADLGLAVKEVRCKPKSRKDLLLANASDQEHVVIDIQANNRVGTIRYMAPEVLDGTLNDRNFESFKAADIYALGLVYWEILRRCQISSTENDAEKYQVPYEDVSQGNPNADQMRDIVCVKKHRPPISERWTTHPIVRPLVQLCEELWIEDPTCRLNSLNIKKQLKKQLELLENDLSYINIESQQQSTQNNGPWTA</sequence>
<comment type="caution">
    <text evidence="19">The sequence shown here is derived from an EMBL/GenBank/DDBJ whole genome shotgun (WGS) entry which is preliminary data.</text>
</comment>